<dbReference type="KEGG" id="naf:GQ61_05810"/>
<gene>
    <name evidence="1" type="ORF">GQ61_05810</name>
</gene>
<evidence type="ECO:0000313" key="1">
    <source>
        <dbReference type="EMBL" id="ARN84882.1"/>
    </source>
</evidence>
<accession>A0A1W6N4Y6</accession>
<dbReference type="AlphaFoldDB" id="A0A1W6N4Y6"/>
<proteinExistence type="predicted"/>
<keyword evidence="2" id="KW-1185">Reference proteome</keyword>
<protein>
    <submittedName>
        <fullName evidence="1">Uncharacterized protein</fullName>
    </submittedName>
</protein>
<evidence type="ECO:0000313" key="2">
    <source>
        <dbReference type="Proteomes" id="UP000237351"/>
    </source>
</evidence>
<reference evidence="1 2" key="1">
    <citation type="submission" date="2014-06" db="EMBL/GenBank/DDBJ databases">
        <title>The genome of the endonuclear symbiont Nucleicultrix amoebiphila.</title>
        <authorList>
            <person name="Schulz F."/>
            <person name="Horn M."/>
        </authorList>
    </citation>
    <scope>NUCLEOTIDE SEQUENCE [LARGE SCALE GENOMIC DNA]</scope>
    <source>
        <strain evidence="1 2">FS5</strain>
    </source>
</reference>
<name>A0A1W6N4Y6_9PROT</name>
<dbReference type="Proteomes" id="UP000237351">
    <property type="component" value="Chromosome"/>
</dbReference>
<sequence length="71" mass="8196">MNGLFTLLLYILLLSNKVVDVVVLWKTLFRNQGKKLYTVSCSSNTLDFLKVALSANIFLSSYPQMYNFRIK</sequence>
<dbReference type="EMBL" id="CP008743">
    <property type="protein sequence ID" value="ARN84882.1"/>
    <property type="molecule type" value="Genomic_DNA"/>
</dbReference>
<organism evidence="1 2">
    <name type="scientific">Candidatus Nucleicultrix amoebiphila FS5</name>
    <dbReference type="NCBI Taxonomy" id="1414854"/>
    <lineage>
        <taxon>Bacteria</taxon>
        <taxon>Pseudomonadati</taxon>
        <taxon>Pseudomonadota</taxon>
        <taxon>Alphaproteobacteria</taxon>
        <taxon>Holosporales</taxon>
        <taxon>Candidatus Nucleicultricaceae</taxon>
        <taxon>Candidatus Nucleicultrix</taxon>
    </lineage>
</organism>